<dbReference type="GO" id="GO:0006887">
    <property type="term" value="P:exocytosis"/>
    <property type="evidence" value="ECO:0000318"/>
    <property type="project" value="GO_Central"/>
</dbReference>
<organism evidence="5 6">
    <name type="scientific">Trichomonas vaginalis (strain ATCC PRA-98 / G3)</name>
    <dbReference type="NCBI Taxonomy" id="412133"/>
    <lineage>
        <taxon>Eukaryota</taxon>
        <taxon>Metamonada</taxon>
        <taxon>Parabasalia</taxon>
        <taxon>Trichomonadida</taxon>
        <taxon>Trichomonadidae</taxon>
        <taxon>Trichomonas</taxon>
    </lineage>
</organism>
<keyword evidence="3" id="KW-0547">Nucleotide-binding</keyword>
<evidence type="ECO:0000256" key="3">
    <source>
        <dbReference type="ARBA" id="ARBA00022741"/>
    </source>
</evidence>
<dbReference type="PROSITE" id="PS51420">
    <property type="entry name" value="RHO"/>
    <property type="match status" value="1"/>
</dbReference>
<dbReference type="PANTHER" id="PTHR47979">
    <property type="entry name" value="DRAB11-RELATED"/>
    <property type="match status" value="1"/>
</dbReference>
<dbReference type="EMBL" id="DS113328">
    <property type="protein sequence ID" value="EAY10959.1"/>
    <property type="molecule type" value="Genomic_DNA"/>
</dbReference>
<dbReference type="SMART" id="SM00176">
    <property type="entry name" value="RAN"/>
    <property type="match status" value="1"/>
</dbReference>
<name>A2E8M0_TRIV3</name>
<dbReference type="Pfam" id="PF00071">
    <property type="entry name" value="Ras"/>
    <property type="match status" value="1"/>
</dbReference>
<reference evidence="5" key="2">
    <citation type="journal article" date="2007" name="Science">
        <title>Draft genome sequence of the sexually transmitted pathogen Trichomonas vaginalis.</title>
        <authorList>
            <person name="Carlton J.M."/>
            <person name="Hirt R.P."/>
            <person name="Silva J.C."/>
            <person name="Delcher A.L."/>
            <person name="Schatz M."/>
            <person name="Zhao Q."/>
            <person name="Wortman J.R."/>
            <person name="Bidwell S.L."/>
            <person name="Alsmark U.C.M."/>
            <person name="Besteiro S."/>
            <person name="Sicheritz-Ponten T."/>
            <person name="Noel C.J."/>
            <person name="Dacks J.B."/>
            <person name="Foster P.G."/>
            <person name="Simillion C."/>
            <person name="Van de Peer Y."/>
            <person name="Miranda-Saavedra D."/>
            <person name="Barton G.J."/>
            <person name="Westrop G.D."/>
            <person name="Mueller S."/>
            <person name="Dessi D."/>
            <person name="Fiori P.L."/>
            <person name="Ren Q."/>
            <person name="Paulsen I."/>
            <person name="Zhang H."/>
            <person name="Bastida-Corcuera F.D."/>
            <person name="Simoes-Barbosa A."/>
            <person name="Brown M.T."/>
            <person name="Hayes R.D."/>
            <person name="Mukherjee M."/>
            <person name="Okumura C.Y."/>
            <person name="Schneider R."/>
            <person name="Smith A.J."/>
            <person name="Vanacova S."/>
            <person name="Villalvazo M."/>
            <person name="Haas B.J."/>
            <person name="Pertea M."/>
            <person name="Feldblyum T.V."/>
            <person name="Utterback T.R."/>
            <person name="Shu C.L."/>
            <person name="Osoegawa K."/>
            <person name="de Jong P.J."/>
            <person name="Hrdy I."/>
            <person name="Horvathova L."/>
            <person name="Zubacova Z."/>
            <person name="Dolezal P."/>
            <person name="Malik S.B."/>
            <person name="Logsdon J.M. Jr."/>
            <person name="Henze K."/>
            <person name="Gupta A."/>
            <person name="Wang C.C."/>
            <person name="Dunne R.L."/>
            <person name="Upcroft J.A."/>
            <person name="Upcroft P."/>
            <person name="White O."/>
            <person name="Salzberg S.L."/>
            <person name="Tang P."/>
            <person name="Chiu C.-H."/>
            <person name="Lee Y.-S."/>
            <person name="Embley T.M."/>
            <person name="Coombs G.H."/>
            <person name="Mottram J.C."/>
            <person name="Tachezy J."/>
            <person name="Fraser-Liggett C.M."/>
            <person name="Johnson P.J."/>
        </authorList>
    </citation>
    <scope>NUCLEOTIDE SEQUENCE [LARGE SCALE GENOMIC DNA]</scope>
    <source>
        <strain evidence="5">G3</strain>
    </source>
</reference>
<accession>A2E8M0</accession>
<dbReference type="InterPro" id="IPR005225">
    <property type="entry name" value="Small_GTP-bd"/>
</dbReference>
<protein>
    <submittedName>
        <fullName evidence="5">Small GTP-binding protein, putative</fullName>
    </submittedName>
</protein>
<dbReference type="STRING" id="5722.A2E8M0"/>
<keyword evidence="4" id="KW-0472">Membrane</keyword>
<dbReference type="AlphaFoldDB" id="A2E8M0"/>
<dbReference type="RefSeq" id="XP_001323182.1">
    <property type="nucleotide sequence ID" value="XM_001323147.1"/>
</dbReference>
<dbReference type="OrthoDB" id="9989112at2759"/>
<dbReference type="SMART" id="SM00173">
    <property type="entry name" value="RAS"/>
    <property type="match status" value="1"/>
</dbReference>
<dbReference type="InterPro" id="IPR027417">
    <property type="entry name" value="P-loop_NTPase"/>
</dbReference>
<dbReference type="PROSITE" id="PS51421">
    <property type="entry name" value="RAS"/>
    <property type="match status" value="1"/>
</dbReference>
<gene>
    <name evidence="5" type="ORF">TVAG_446610</name>
</gene>
<evidence type="ECO:0000256" key="1">
    <source>
        <dbReference type="ARBA" id="ARBA00004308"/>
    </source>
</evidence>
<dbReference type="SMR" id="A2E8M0"/>
<comment type="similarity">
    <text evidence="2">Belongs to the small GTPase superfamily. Rab family.</text>
</comment>
<evidence type="ECO:0000256" key="2">
    <source>
        <dbReference type="ARBA" id="ARBA00006270"/>
    </source>
</evidence>
<dbReference type="eggNOG" id="KOG0087">
    <property type="taxonomic scope" value="Eukaryota"/>
</dbReference>
<dbReference type="NCBIfam" id="TIGR00231">
    <property type="entry name" value="small_GTP"/>
    <property type="match status" value="1"/>
</dbReference>
<dbReference type="Proteomes" id="UP000001542">
    <property type="component" value="Unassembled WGS sequence"/>
</dbReference>
<proteinExistence type="inferred from homology"/>
<reference evidence="5" key="1">
    <citation type="submission" date="2006-10" db="EMBL/GenBank/DDBJ databases">
        <authorList>
            <person name="Amadeo P."/>
            <person name="Zhao Q."/>
            <person name="Wortman J."/>
            <person name="Fraser-Liggett C."/>
            <person name="Carlton J."/>
        </authorList>
    </citation>
    <scope>NUCLEOTIDE SEQUENCE</scope>
    <source>
        <strain evidence="5">G3</strain>
    </source>
</reference>
<evidence type="ECO:0000313" key="6">
    <source>
        <dbReference type="Proteomes" id="UP000001542"/>
    </source>
</evidence>
<dbReference type="GO" id="GO:0016020">
    <property type="term" value="C:membrane"/>
    <property type="evidence" value="ECO:0000318"/>
    <property type="project" value="GO_Central"/>
</dbReference>
<dbReference type="GO" id="GO:0005525">
    <property type="term" value="F:GTP binding"/>
    <property type="evidence" value="ECO:0007669"/>
    <property type="project" value="InterPro"/>
</dbReference>
<dbReference type="PRINTS" id="PR00449">
    <property type="entry name" value="RASTRNSFRMNG"/>
</dbReference>
<dbReference type="GO" id="GO:0012505">
    <property type="term" value="C:endomembrane system"/>
    <property type="evidence" value="ECO:0007669"/>
    <property type="project" value="UniProtKB-SubCell"/>
</dbReference>
<keyword evidence="6" id="KW-1185">Reference proteome</keyword>
<dbReference type="PROSITE" id="PS51419">
    <property type="entry name" value="RAB"/>
    <property type="match status" value="1"/>
</dbReference>
<evidence type="ECO:0000313" key="5">
    <source>
        <dbReference type="EMBL" id="EAY10959.1"/>
    </source>
</evidence>
<dbReference type="InParanoid" id="A2E8M0"/>
<dbReference type="FunFam" id="3.40.50.300:FF:000586">
    <property type="entry name" value="Rab family GTPase"/>
    <property type="match status" value="1"/>
</dbReference>
<evidence type="ECO:0000256" key="4">
    <source>
        <dbReference type="ARBA" id="ARBA00023136"/>
    </source>
</evidence>
<dbReference type="VEuPathDB" id="TrichDB:TVAG_446610"/>
<dbReference type="SMART" id="SM00174">
    <property type="entry name" value="RHO"/>
    <property type="match status" value="1"/>
</dbReference>
<dbReference type="SUPFAM" id="SSF52540">
    <property type="entry name" value="P-loop containing nucleoside triphosphate hydrolases"/>
    <property type="match status" value="1"/>
</dbReference>
<dbReference type="KEGG" id="tva:4768894"/>
<dbReference type="SMART" id="SM00175">
    <property type="entry name" value="RAB"/>
    <property type="match status" value="1"/>
</dbReference>
<dbReference type="GO" id="GO:0003924">
    <property type="term" value="F:GTPase activity"/>
    <property type="evidence" value="ECO:0000318"/>
    <property type="project" value="GO_Central"/>
</dbReference>
<sequence length="197" mass="22648">MNSYTFKFLLVGDQAVGKTSLVHRLCRNTYSDNSEETVGVEFMPYNLNIDKTQIKLQIWDTAGQEQYRSLAKAYFRNAVGVVLFFAINDHLSFQHLETWLNDIRSLCHKNCRILLVGSKIDLIEERKITKDEIQKFVENFDLEYIETSAKENTNIKETFYKLAQEVLHSVQKGDIVLGNPSNSVQPTAETEPKKSCC</sequence>
<dbReference type="InterPro" id="IPR050209">
    <property type="entry name" value="Rab_GTPases_membrane_traffic"/>
</dbReference>
<dbReference type="Gene3D" id="3.40.50.300">
    <property type="entry name" value="P-loop containing nucleotide triphosphate hydrolases"/>
    <property type="match status" value="1"/>
</dbReference>
<dbReference type="InterPro" id="IPR001806">
    <property type="entry name" value="Small_GTPase"/>
</dbReference>
<comment type="subcellular location">
    <subcellularLocation>
        <location evidence="1">Endomembrane system</location>
    </subcellularLocation>
</comment>
<dbReference type="VEuPathDB" id="TrichDB:TVAGG3_0344150"/>
<dbReference type="CDD" id="cd00154">
    <property type="entry name" value="Rab"/>
    <property type="match status" value="1"/>
</dbReference>
<dbReference type="OMA" id="QAPPEHG"/>